<proteinExistence type="predicted"/>
<dbReference type="EMBL" id="JAAOAS010000055">
    <property type="protein sequence ID" value="KAF5598962.1"/>
    <property type="molecule type" value="Genomic_DNA"/>
</dbReference>
<evidence type="ECO:0000256" key="1">
    <source>
        <dbReference type="SAM" id="MobiDB-lite"/>
    </source>
</evidence>
<dbReference type="Proteomes" id="UP000546213">
    <property type="component" value="Unassembled WGS sequence"/>
</dbReference>
<dbReference type="AlphaFoldDB" id="A0A8H5PLG5"/>
<sequence>MPSFTPINARQLEEKRCAPYRRCYFCVVMGSEEEPCKHAERPVVDKRASVGSSSSTNSTSSTPTIINSGKVNNRKACSRCNGKEYNMSNFRDHNKVHFLEDHGAIARVPCGCCEAGKCIVARSPMDIETYACMSCLKSHRQCSFNGLKTKEHKKCKPGAHPALLRPI</sequence>
<protein>
    <recommendedName>
        <fullName evidence="4">Copper-fist domain-containing protein</fullName>
    </recommendedName>
</protein>
<feature type="region of interest" description="Disordered" evidence="1">
    <location>
        <begin position="47"/>
        <end position="70"/>
    </location>
</feature>
<accession>A0A8H5PLG5</accession>
<feature type="compositionally biased region" description="Low complexity" evidence="1">
    <location>
        <begin position="52"/>
        <end position="68"/>
    </location>
</feature>
<evidence type="ECO:0000313" key="2">
    <source>
        <dbReference type="EMBL" id="KAF5598962.1"/>
    </source>
</evidence>
<reference evidence="2 3" key="1">
    <citation type="submission" date="2020-05" db="EMBL/GenBank/DDBJ databases">
        <title>Identification and distribution of gene clusters putatively required for synthesis of sphingolipid metabolism inhibitors in phylogenetically diverse species of the filamentous fungus Fusarium.</title>
        <authorList>
            <person name="Kim H.-S."/>
            <person name="Busman M."/>
            <person name="Brown D.W."/>
            <person name="Divon H."/>
            <person name="Uhlig S."/>
            <person name="Proctor R.H."/>
        </authorList>
    </citation>
    <scope>NUCLEOTIDE SEQUENCE [LARGE SCALE GENOMIC DNA]</scope>
    <source>
        <strain evidence="2 3">NRRL 36939</strain>
    </source>
</reference>
<organism evidence="2 3">
    <name type="scientific">Fusarium pseudocircinatum</name>
    <dbReference type="NCBI Taxonomy" id="56676"/>
    <lineage>
        <taxon>Eukaryota</taxon>
        <taxon>Fungi</taxon>
        <taxon>Dikarya</taxon>
        <taxon>Ascomycota</taxon>
        <taxon>Pezizomycotina</taxon>
        <taxon>Sordariomycetes</taxon>
        <taxon>Hypocreomycetidae</taxon>
        <taxon>Hypocreales</taxon>
        <taxon>Nectriaceae</taxon>
        <taxon>Fusarium</taxon>
        <taxon>Fusarium fujikuroi species complex</taxon>
    </lineage>
</organism>
<name>A0A8H5PLG5_9HYPO</name>
<comment type="caution">
    <text evidence="2">The sequence shown here is derived from an EMBL/GenBank/DDBJ whole genome shotgun (WGS) entry which is preliminary data.</text>
</comment>
<dbReference type="OrthoDB" id="5092633at2759"/>
<gene>
    <name evidence="2" type="ORF">FPCIR_2608</name>
</gene>
<keyword evidence="3" id="KW-1185">Reference proteome</keyword>
<evidence type="ECO:0000313" key="3">
    <source>
        <dbReference type="Proteomes" id="UP000546213"/>
    </source>
</evidence>
<evidence type="ECO:0008006" key="4">
    <source>
        <dbReference type="Google" id="ProtNLM"/>
    </source>
</evidence>